<proteinExistence type="predicted"/>
<dbReference type="AlphaFoldDB" id="F0WS88"/>
<dbReference type="InterPro" id="IPR036397">
    <property type="entry name" value="RNaseH_sf"/>
</dbReference>
<name>F0WS88_9STRA</name>
<dbReference type="GO" id="GO:0003676">
    <property type="term" value="F:nucleic acid binding"/>
    <property type="evidence" value="ECO:0007669"/>
    <property type="project" value="InterPro"/>
</dbReference>
<protein>
    <submittedName>
        <fullName evidence="1">AlNc14C227G9227 protein</fullName>
    </submittedName>
</protein>
<reference evidence="1" key="1">
    <citation type="journal article" date="2011" name="PLoS Biol.">
        <title>Gene gain and loss during evolution of obligate parasitism in the white rust pathogen of Arabidopsis thaliana.</title>
        <authorList>
            <person name="Kemen E."/>
            <person name="Gardiner A."/>
            <person name="Schultz-Larsen T."/>
            <person name="Kemen A.C."/>
            <person name="Balmuth A.L."/>
            <person name="Robert-Seilaniantz A."/>
            <person name="Bailey K."/>
            <person name="Holub E."/>
            <person name="Studholme D.J."/>
            <person name="Maclean D."/>
            <person name="Jones J.D."/>
        </authorList>
    </citation>
    <scope>NUCLEOTIDE SEQUENCE</scope>
</reference>
<accession>F0WS88</accession>
<sequence length="170" mass="19467">MKIGRNKLSLHESYRTVPQTQIARRTRACAPLFEKRIAACKRITCALSEVDGQLGASGKIGNERLNLGKIGLRQKNDKWLEMSESERMYQLSRASSTETWAKRQNSLADEKQWNMDGPDDLKYYWHHADHPQRQAVKRHSGGGLVMVWATFSDLGKTELKFLSYGKDARQ</sequence>
<reference evidence="1" key="2">
    <citation type="submission" date="2011-02" db="EMBL/GenBank/DDBJ databases">
        <authorList>
            <person name="MacLean D."/>
        </authorList>
    </citation>
    <scope>NUCLEOTIDE SEQUENCE</scope>
</reference>
<dbReference type="EMBL" id="FR824272">
    <property type="protein sequence ID" value="CCA24207.1"/>
    <property type="molecule type" value="Genomic_DNA"/>
</dbReference>
<dbReference type="Gene3D" id="3.30.420.10">
    <property type="entry name" value="Ribonuclease H-like superfamily/Ribonuclease H"/>
    <property type="match status" value="1"/>
</dbReference>
<evidence type="ECO:0000313" key="1">
    <source>
        <dbReference type="EMBL" id="CCA24207.1"/>
    </source>
</evidence>
<organism evidence="1">
    <name type="scientific">Albugo laibachii Nc14</name>
    <dbReference type="NCBI Taxonomy" id="890382"/>
    <lineage>
        <taxon>Eukaryota</taxon>
        <taxon>Sar</taxon>
        <taxon>Stramenopiles</taxon>
        <taxon>Oomycota</taxon>
        <taxon>Peronosporomycetes</taxon>
        <taxon>Albuginales</taxon>
        <taxon>Albuginaceae</taxon>
        <taxon>Albugo</taxon>
    </lineage>
</organism>
<gene>
    <name evidence="1" type="primary">AlNc14C227G9227</name>
    <name evidence="1" type="ORF">ALNC14_103510</name>
</gene>
<dbReference type="HOGENOM" id="CLU_1573501_0_0_1"/>